<evidence type="ECO:0000256" key="2">
    <source>
        <dbReference type="ARBA" id="ARBA00012493"/>
    </source>
</evidence>
<gene>
    <name evidence="21" type="ORF">OJAV_G00107000</name>
</gene>
<feature type="compositionally biased region" description="Basic and acidic residues" evidence="19">
    <location>
        <begin position="208"/>
        <end position="217"/>
    </location>
</feature>
<dbReference type="GO" id="GO:0003720">
    <property type="term" value="F:telomerase activity"/>
    <property type="evidence" value="ECO:0007669"/>
    <property type="project" value="InterPro"/>
</dbReference>
<dbReference type="AlphaFoldDB" id="A0A3S2UA64"/>
<keyword evidence="13" id="KW-0687">Ribonucleoprotein</keyword>
<keyword evidence="22" id="KW-1185">Reference proteome</keyword>
<evidence type="ECO:0000256" key="18">
    <source>
        <dbReference type="RuleBase" id="RU365061"/>
    </source>
</evidence>
<dbReference type="PANTHER" id="PTHR12066">
    <property type="entry name" value="TELOMERASE REVERSE TRANSCRIPTASE"/>
    <property type="match status" value="1"/>
</dbReference>
<dbReference type="InterPro" id="IPR049139">
    <property type="entry name" value="TERT_C"/>
</dbReference>
<dbReference type="Gene3D" id="1.10.132.70">
    <property type="match status" value="1"/>
</dbReference>
<dbReference type="Gene3D" id="1.10.357.90">
    <property type="match status" value="1"/>
</dbReference>
<keyword evidence="9" id="KW-0694">RNA-binding</keyword>
<evidence type="ECO:0000256" key="16">
    <source>
        <dbReference type="ARBA" id="ARBA00057229"/>
    </source>
</evidence>
<proteinExistence type="inferred from homology"/>
<evidence type="ECO:0000256" key="7">
    <source>
        <dbReference type="ARBA" id="ARBA00022723"/>
    </source>
</evidence>
<dbReference type="Pfam" id="PF21399">
    <property type="entry name" value="TERT_C"/>
    <property type="match status" value="1"/>
</dbReference>
<evidence type="ECO:0000256" key="8">
    <source>
        <dbReference type="ARBA" id="ARBA00022842"/>
    </source>
</evidence>
<keyword evidence="11 18" id="KW-0695">RNA-directed DNA polymerase</keyword>
<feature type="compositionally biased region" description="Basic and acidic residues" evidence="19">
    <location>
        <begin position="235"/>
        <end position="255"/>
    </location>
</feature>
<dbReference type="Gene3D" id="3.30.70.2630">
    <property type="match status" value="1"/>
</dbReference>
<keyword evidence="7 18" id="KW-0479">Metal-binding</keyword>
<feature type="domain" description="Reverse transcriptase" evidence="20">
    <location>
        <begin position="565"/>
        <end position="890"/>
    </location>
</feature>
<evidence type="ECO:0000256" key="3">
    <source>
        <dbReference type="ARBA" id="ARBA00016182"/>
    </source>
</evidence>
<evidence type="ECO:0000256" key="13">
    <source>
        <dbReference type="ARBA" id="ARBA00023274"/>
    </source>
</evidence>
<dbReference type="InterPro" id="IPR021891">
    <property type="entry name" value="Telomerase_RBD"/>
</dbReference>
<comment type="subunit">
    <text evidence="17">Catalytic subunit of the telomerase holoenzyme complex composed minimally of TERT and the telomerase RNA template component (TERC).</text>
</comment>
<evidence type="ECO:0000256" key="4">
    <source>
        <dbReference type="ARBA" id="ARBA00022454"/>
    </source>
</evidence>
<dbReference type="EMBL" id="CM012447">
    <property type="protein sequence ID" value="RVE66408.1"/>
    <property type="molecule type" value="Genomic_DNA"/>
</dbReference>
<dbReference type="InterPro" id="IPR043502">
    <property type="entry name" value="DNA/RNA_pol_sf"/>
</dbReference>
<protein>
    <recommendedName>
        <fullName evidence="3 18">Telomerase reverse transcriptase</fullName>
        <ecNumber evidence="2 18">2.7.7.49</ecNumber>
    </recommendedName>
    <alternativeName>
        <fullName evidence="14 18">Telomerase catalytic subunit</fullName>
    </alternativeName>
</protein>
<dbReference type="GO" id="GO:0022616">
    <property type="term" value="P:DNA strand elongation"/>
    <property type="evidence" value="ECO:0007669"/>
    <property type="project" value="UniProtKB-ARBA"/>
</dbReference>
<dbReference type="GO" id="GO:0000781">
    <property type="term" value="C:chromosome, telomeric region"/>
    <property type="evidence" value="ECO:0007669"/>
    <property type="project" value="UniProtKB-SubCell"/>
</dbReference>
<evidence type="ECO:0000256" key="9">
    <source>
        <dbReference type="ARBA" id="ARBA00022884"/>
    </source>
</evidence>
<evidence type="ECO:0000256" key="15">
    <source>
        <dbReference type="ARBA" id="ARBA00048173"/>
    </source>
</evidence>
<dbReference type="GO" id="GO:0000333">
    <property type="term" value="C:telomerase catalytic core complex"/>
    <property type="evidence" value="ECO:0007669"/>
    <property type="project" value="TreeGrafter"/>
</dbReference>
<evidence type="ECO:0000256" key="19">
    <source>
        <dbReference type="SAM" id="MobiDB-lite"/>
    </source>
</evidence>
<evidence type="ECO:0000256" key="14">
    <source>
        <dbReference type="ARBA" id="ARBA00032044"/>
    </source>
</evidence>
<dbReference type="GO" id="GO:0042162">
    <property type="term" value="F:telomeric DNA binding"/>
    <property type="evidence" value="ECO:0007669"/>
    <property type="project" value="TreeGrafter"/>
</dbReference>
<dbReference type="InterPro" id="IPR003545">
    <property type="entry name" value="Telomerase_RT"/>
</dbReference>
<dbReference type="InterPro" id="IPR000477">
    <property type="entry name" value="RT_dom"/>
</dbReference>
<dbReference type="OrthoDB" id="289721at2759"/>
<dbReference type="PRINTS" id="PR01365">
    <property type="entry name" value="TELOMERASERT"/>
</dbReference>
<dbReference type="GO" id="GO:0070034">
    <property type="term" value="F:telomerase RNA binding"/>
    <property type="evidence" value="ECO:0007669"/>
    <property type="project" value="TreeGrafter"/>
</dbReference>
<dbReference type="PROSITE" id="PS50878">
    <property type="entry name" value="RT_POL"/>
    <property type="match status" value="1"/>
</dbReference>
<evidence type="ECO:0000259" key="20">
    <source>
        <dbReference type="PROSITE" id="PS50878"/>
    </source>
</evidence>
<evidence type="ECO:0000256" key="1">
    <source>
        <dbReference type="ARBA" id="ARBA00008001"/>
    </source>
</evidence>
<evidence type="ECO:0000256" key="17">
    <source>
        <dbReference type="ARBA" id="ARBA00061974"/>
    </source>
</evidence>
<dbReference type="Proteomes" id="UP000283210">
    <property type="component" value="Chromosome 11"/>
</dbReference>
<dbReference type="OMA" id="SYKAVQW"/>
<comment type="similarity">
    <text evidence="1 18">Belongs to the reverse transcriptase family. Telomerase subfamily.</text>
</comment>
<comment type="function">
    <text evidence="16 18">Telomerase is a ribonucleoprotein enzyme essential for the replication of chromosome termini in most eukaryotes. It elongates telomeres. It is a reverse transcriptase that adds simple sequence repeats to chromosome ends by copying a template sequence within the RNA component of the enzyme.</text>
</comment>
<dbReference type="EC" id="2.7.7.49" evidence="2 18"/>
<evidence type="ECO:0000256" key="11">
    <source>
        <dbReference type="ARBA" id="ARBA00022918"/>
    </source>
</evidence>
<dbReference type="PANTHER" id="PTHR12066:SF0">
    <property type="entry name" value="TELOMERASE REVERSE TRANSCRIPTASE"/>
    <property type="match status" value="1"/>
</dbReference>
<dbReference type="GO" id="GO:0046872">
    <property type="term" value="F:metal ion binding"/>
    <property type="evidence" value="ECO:0007669"/>
    <property type="project" value="UniProtKB-KW"/>
</dbReference>
<feature type="region of interest" description="Disordered" evidence="19">
    <location>
        <begin position="201"/>
        <end position="261"/>
    </location>
</feature>
<dbReference type="FunFam" id="1.10.132.70:FF:000002">
    <property type="entry name" value="Telomerase reverse transcriptase"/>
    <property type="match status" value="1"/>
</dbReference>
<keyword evidence="12 18" id="KW-0539">Nucleus</keyword>
<dbReference type="CDD" id="cd01648">
    <property type="entry name" value="TERT"/>
    <property type="match status" value="1"/>
</dbReference>
<accession>A0A3S2UA64</accession>
<keyword evidence="6 18" id="KW-0548">Nucleotidyltransferase</keyword>
<organism evidence="21 22">
    <name type="scientific">Oryzias javanicus</name>
    <name type="common">Javanese ricefish</name>
    <name type="synonym">Aplocheilus javanicus</name>
    <dbReference type="NCBI Taxonomy" id="123683"/>
    <lineage>
        <taxon>Eukaryota</taxon>
        <taxon>Metazoa</taxon>
        <taxon>Chordata</taxon>
        <taxon>Craniata</taxon>
        <taxon>Vertebrata</taxon>
        <taxon>Euteleostomi</taxon>
        <taxon>Actinopterygii</taxon>
        <taxon>Neopterygii</taxon>
        <taxon>Teleostei</taxon>
        <taxon>Neoteleostei</taxon>
        <taxon>Acanthomorphata</taxon>
        <taxon>Ovalentaria</taxon>
        <taxon>Atherinomorphae</taxon>
        <taxon>Beloniformes</taxon>
        <taxon>Adrianichthyidae</taxon>
        <taxon>Oryziinae</taxon>
        <taxon>Oryzias</taxon>
    </lineage>
</organism>
<keyword evidence="8 18" id="KW-0460">Magnesium</keyword>
<dbReference type="Pfam" id="PF12009">
    <property type="entry name" value="Telomerase_RBD"/>
    <property type="match status" value="1"/>
</dbReference>
<dbReference type="GO" id="GO:0007004">
    <property type="term" value="P:telomere maintenance via telomerase"/>
    <property type="evidence" value="ECO:0007669"/>
    <property type="project" value="TreeGrafter"/>
</dbReference>
<comment type="catalytic activity">
    <reaction evidence="15 18">
        <text>DNA(n) + a 2'-deoxyribonucleoside 5'-triphosphate = DNA(n+1) + diphosphate</text>
        <dbReference type="Rhea" id="RHEA:22508"/>
        <dbReference type="Rhea" id="RHEA-COMP:17339"/>
        <dbReference type="Rhea" id="RHEA-COMP:17340"/>
        <dbReference type="ChEBI" id="CHEBI:33019"/>
        <dbReference type="ChEBI" id="CHEBI:61560"/>
        <dbReference type="ChEBI" id="CHEBI:173112"/>
        <dbReference type="EC" id="2.7.7.49"/>
    </reaction>
</comment>
<comment type="subcellular location">
    <subcellularLocation>
        <location evidence="18">Nucleus</location>
    </subcellularLocation>
    <subcellularLocation>
        <location evidence="18">Chromosome</location>
        <location evidence="18">Telomere</location>
    </subcellularLocation>
</comment>
<evidence type="ECO:0000256" key="12">
    <source>
        <dbReference type="ARBA" id="ARBA00023242"/>
    </source>
</evidence>
<dbReference type="FunFam" id="1.10.357.90:FF:000001">
    <property type="entry name" value="Telomerase reverse transcriptase"/>
    <property type="match status" value="1"/>
</dbReference>
<name>A0A3S2UA64_ORYJA</name>
<evidence type="ECO:0000256" key="6">
    <source>
        <dbReference type="ARBA" id="ARBA00022695"/>
    </source>
</evidence>
<keyword evidence="5 18" id="KW-0808">Transferase</keyword>
<dbReference type="SMART" id="SM00975">
    <property type="entry name" value="Telomerase_RBD"/>
    <property type="match status" value="1"/>
</dbReference>
<evidence type="ECO:0000256" key="5">
    <source>
        <dbReference type="ARBA" id="ARBA00022679"/>
    </source>
</evidence>
<reference evidence="21 22" key="1">
    <citation type="submission" date="2018-11" db="EMBL/GenBank/DDBJ databases">
        <authorList>
            <person name="Lopez-Roques C."/>
            <person name="Donnadieu C."/>
            <person name="Bouchez O."/>
            <person name="Klopp C."/>
            <person name="Cabau C."/>
            <person name="Zahm M."/>
        </authorList>
    </citation>
    <scope>NUCLEOTIDE SEQUENCE [LARGE SCALE GENOMIC DNA]</scope>
    <source>
        <strain evidence="21">RS831</strain>
        <tissue evidence="21">Whole body</tissue>
    </source>
</reference>
<keyword evidence="10 18" id="KW-0779">Telomere</keyword>
<evidence type="ECO:0000313" key="21">
    <source>
        <dbReference type="EMBL" id="RVE66408.1"/>
    </source>
</evidence>
<keyword evidence="4 18" id="KW-0158">Chromosome</keyword>
<reference evidence="21 22" key="2">
    <citation type="submission" date="2019-01" db="EMBL/GenBank/DDBJ databases">
        <title>A chromosome length genome reference of the Java medaka (oryzias javanicus).</title>
        <authorList>
            <person name="Herpin A."/>
            <person name="Takehana Y."/>
            <person name="Naruse K."/>
            <person name="Ansai S."/>
            <person name="Kawaguchi M."/>
        </authorList>
    </citation>
    <scope>NUCLEOTIDE SEQUENCE [LARGE SCALE GENOMIC DNA]</scope>
    <source>
        <strain evidence="21">RS831</strain>
        <tissue evidence="21">Whole body</tissue>
    </source>
</reference>
<sequence length="1087" mass="122847">MTSGDVSSVLKTLRSLYKRTQTLEEFADGVVFREGRRAALLQPSDSNGFKTFVRGVFVCSDEELQDVPSCNQTCSFPELLALILNNLKRKKKKNVLVHGYNWRMAQEDQDADRFRFQGDLSQSAAYIHSSDQWKKVTARLGTDVILYLLGSCSVFVVAPPSCVFQICGVPAYDRVSVTTASSGFLLRLPSRSHTCSRLVKNKRSAKLKMRDSTEGKAGRGKRRVESTVSSRKRKREPEEEESRKRRCGAHPEESSQHVCSETVLVDSTVSENDKAALRLPPETSAASLPLEGGPSWRSGAFPPLPSSQCFIRTMGLLYGGRGMHGFCLNRKKRTAAGLRRLQGQDLVRLVFFEGLPYLNGQTRKPKKLPLRFFRMVPMFGQLLKRHRKCPYSRVLQRMCPLVEENRATQGELSSLIPLHCGPHRVYLFVRACLTTVVPEELWGSDHNRLQFFTKVRGFLKSGKFERVSVAELMWKMKVMDCDWLKLRRTGRFPPSELAYRTRILSQFLGWLLDGFVVGLVRACFYATESVGQKNAIRFYRQEVWNKLQDLAFRGHIAKGQMEELTPAQVASLPKDTVVSQLRFIPKTDGMRPITRVIKADLKTRLHFGRVRDLMDMLQARVRSTPSLLGSTVWGLTDIHKVLSSLASAQKDKPQPLYFVKVDVSGAYESLPHVKLKEVISEALSPVQDEVFAIRRYAKIWTDSHEGLKKAFVKQVDFSGGNLGSASMKGFAVSLQKSSKVHHSVLVEQAFCSNLRGKDAVQFFTQMLSGSVVQYGNKTYRQCRGIPQGSVVSALLCCLCYGHMENALFRDLTKNRGCLMRLVDDFLLITPDHNQAHTFLRVLLAGVPQYGVVANPQKVVVNFQASEGGDALPDVRVLPPHCLFPWCGLLLDTHSLDVYKDYSSYAGLSLRYSLTLGSAHLAGQQMRRKLMSILRLKCHPLFLDLKTNSLKSVYKNIYELVLLHACRFHVCVQSLPFAQTVANNPSYFLQMIWDMVRYANALIRRSNRGLVLGDKAQAGSVQYEAVELLFCLSFLLVLSKHRPVYRDLLPRLHKCKRRLESLLGDLRLARVRQASNRRALLDFLAMQI</sequence>
<evidence type="ECO:0000256" key="10">
    <source>
        <dbReference type="ARBA" id="ARBA00022895"/>
    </source>
</evidence>
<dbReference type="SUPFAM" id="SSF56672">
    <property type="entry name" value="DNA/RNA polymerases"/>
    <property type="match status" value="1"/>
</dbReference>
<evidence type="ECO:0000313" key="22">
    <source>
        <dbReference type="Proteomes" id="UP000283210"/>
    </source>
</evidence>